<evidence type="ECO:0000313" key="1">
    <source>
        <dbReference type="EMBL" id="KAJ8894665.1"/>
    </source>
</evidence>
<dbReference type="PANTHER" id="PTHR47018:SF1">
    <property type="entry name" value="TESMIN_TSO1-LIKE CXC DOMAIN-CONTAINING PROTEIN"/>
    <property type="match status" value="1"/>
</dbReference>
<dbReference type="Proteomes" id="UP001159363">
    <property type="component" value="Chromosome 2"/>
</dbReference>
<protein>
    <submittedName>
        <fullName evidence="1">Uncharacterized protein</fullName>
    </submittedName>
</protein>
<reference evidence="1 2" key="1">
    <citation type="submission" date="2023-02" db="EMBL/GenBank/DDBJ databases">
        <title>LHISI_Scaffold_Assembly.</title>
        <authorList>
            <person name="Stuart O.P."/>
            <person name="Cleave R."/>
            <person name="Magrath M.J.L."/>
            <person name="Mikheyev A.S."/>
        </authorList>
    </citation>
    <scope>NUCLEOTIDE SEQUENCE [LARGE SCALE GENOMIC DNA]</scope>
    <source>
        <strain evidence="1">Daus_M_001</strain>
        <tissue evidence="1">Leg muscle</tissue>
    </source>
</reference>
<sequence length="239" mass="27377">MKFVRAEREREWMLHLESLREMVPYFFSAGHVHYARYATYYHRPMLALPAEVRQYFMEGQQVMRNNPYVWNGIWSDMYIETTFMRYGHARKVIHSREDLYTTHEEADTIVIQQMIAVSRENPEVISVVSDDTDRSRQLPRFGFSVSANSKPWRVRGDVVVRLPASHLGEPGSIPGGVALGYKYVGIVPDDATGRGVFSGISRFPRPPFSAVLYSPHSPSPALKTWLLRTAQISSLLSKP</sequence>
<dbReference type="EMBL" id="JARBHB010000002">
    <property type="protein sequence ID" value="KAJ8894665.1"/>
    <property type="molecule type" value="Genomic_DNA"/>
</dbReference>
<gene>
    <name evidence="1" type="ORF">PR048_007329</name>
</gene>
<keyword evidence="2" id="KW-1185">Reference proteome</keyword>
<proteinExistence type="predicted"/>
<dbReference type="PANTHER" id="PTHR47018">
    <property type="entry name" value="CXC DOMAIN-CONTAINING PROTEIN-RELATED"/>
    <property type="match status" value="1"/>
</dbReference>
<name>A0ABQ9IDA8_9NEOP</name>
<organism evidence="1 2">
    <name type="scientific">Dryococelus australis</name>
    <dbReference type="NCBI Taxonomy" id="614101"/>
    <lineage>
        <taxon>Eukaryota</taxon>
        <taxon>Metazoa</taxon>
        <taxon>Ecdysozoa</taxon>
        <taxon>Arthropoda</taxon>
        <taxon>Hexapoda</taxon>
        <taxon>Insecta</taxon>
        <taxon>Pterygota</taxon>
        <taxon>Neoptera</taxon>
        <taxon>Polyneoptera</taxon>
        <taxon>Phasmatodea</taxon>
        <taxon>Verophasmatodea</taxon>
        <taxon>Anareolatae</taxon>
        <taxon>Phasmatidae</taxon>
        <taxon>Eurycanthinae</taxon>
        <taxon>Dryococelus</taxon>
    </lineage>
</organism>
<accession>A0ABQ9IDA8</accession>
<comment type="caution">
    <text evidence="1">The sequence shown here is derived from an EMBL/GenBank/DDBJ whole genome shotgun (WGS) entry which is preliminary data.</text>
</comment>
<evidence type="ECO:0000313" key="2">
    <source>
        <dbReference type="Proteomes" id="UP001159363"/>
    </source>
</evidence>